<keyword evidence="3" id="KW-0716">Sensory transduction</keyword>
<dbReference type="OrthoDB" id="8185860at2759"/>
<evidence type="ECO:0000256" key="7">
    <source>
        <dbReference type="ARBA" id="ARBA00023136"/>
    </source>
</evidence>
<keyword evidence="13" id="KW-1185">Reference proteome</keyword>
<keyword evidence="7 11" id="KW-0472">Membrane</keyword>
<evidence type="ECO:0000256" key="4">
    <source>
        <dbReference type="ARBA" id="ARBA00022692"/>
    </source>
</evidence>
<dbReference type="GO" id="GO:0005886">
    <property type="term" value="C:plasma membrane"/>
    <property type="evidence" value="ECO:0007669"/>
    <property type="project" value="UniProtKB-SubCell"/>
</dbReference>
<gene>
    <name evidence="12" type="primary">Dwil\GK22930</name>
    <name evidence="12" type="ORF">Dwil_GK22930</name>
</gene>
<dbReference type="GO" id="GO:0005549">
    <property type="term" value="F:odorant binding"/>
    <property type="evidence" value="ECO:0007669"/>
    <property type="project" value="InterPro"/>
</dbReference>
<evidence type="ECO:0000256" key="11">
    <source>
        <dbReference type="SAM" id="Phobius"/>
    </source>
</evidence>
<evidence type="ECO:0000256" key="10">
    <source>
        <dbReference type="ARBA" id="ARBA00038679"/>
    </source>
</evidence>
<feature type="transmembrane region" description="Helical" evidence="11">
    <location>
        <begin position="21"/>
        <end position="41"/>
    </location>
</feature>
<dbReference type="EMBL" id="CH964282">
    <property type="protein sequence ID" value="EDW85832.2"/>
    <property type="molecule type" value="Genomic_DNA"/>
</dbReference>
<dbReference type="GO" id="GO:0004984">
    <property type="term" value="F:olfactory receptor activity"/>
    <property type="evidence" value="ECO:0007669"/>
    <property type="project" value="InterPro"/>
</dbReference>
<evidence type="ECO:0008006" key="14">
    <source>
        <dbReference type="Google" id="ProtNLM"/>
    </source>
</evidence>
<feature type="transmembrane region" description="Helical" evidence="11">
    <location>
        <begin position="204"/>
        <end position="230"/>
    </location>
</feature>
<dbReference type="GO" id="GO:0042048">
    <property type="term" value="P:olfactory behavior"/>
    <property type="evidence" value="ECO:0007669"/>
    <property type="project" value="EnsemblMetazoa"/>
</dbReference>
<dbReference type="FunCoup" id="B4NN93">
    <property type="interactions" value="24"/>
</dbReference>
<comment type="subcellular location">
    <subcellularLocation>
        <location evidence="1">Cell membrane</location>
        <topology evidence="1">Multi-pass membrane protein</topology>
    </subcellularLocation>
</comment>
<dbReference type="PANTHER" id="PTHR21137">
    <property type="entry name" value="ODORANT RECEPTOR"/>
    <property type="match status" value="1"/>
</dbReference>
<evidence type="ECO:0000313" key="13">
    <source>
        <dbReference type="Proteomes" id="UP000007798"/>
    </source>
</evidence>
<evidence type="ECO:0000256" key="1">
    <source>
        <dbReference type="ARBA" id="ARBA00004651"/>
    </source>
</evidence>
<evidence type="ECO:0000256" key="9">
    <source>
        <dbReference type="ARBA" id="ARBA00023224"/>
    </source>
</evidence>
<dbReference type="KEGG" id="dwi:6652135"/>
<dbReference type="InParanoid" id="B4NN93"/>
<keyword evidence="6 11" id="KW-1133">Transmembrane helix</keyword>
<proteinExistence type="predicted"/>
<evidence type="ECO:0000256" key="6">
    <source>
        <dbReference type="ARBA" id="ARBA00022989"/>
    </source>
</evidence>
<dbReference type="HOGENOM" id="CLU_033399_0_0_1"/>
<evidence type="ECO:0000313" key="12">
    <source>
        <dbReference type="EMBL" id="EDW85832.2"/>
    </source>
</evidence>
<keyword evidence="2" id="KW-1003">Cell membrane</keyword>
<dbReference type="Pfam" id="PF02949">
    <property type="entry name" value="7tm_6"/>
    <property type="match status" value="1"/>
</dbReference>
<keyword evidence="9" id="KW-0807">Transducer</keyword>
<reference evidence="12 13" key="1">
    <citation type="journal article" date="2007" name="Nature">
        <title>Evolution of genes and genomes on the Drosophila phylogeny.</title>
        <authorList>
            <consortium name="Drosophila 12 Genomes Consortium"/>
            <person name="Clark A.G."/>
            <person name="Eisen M.B."/>
            <person name="Smith D.R."/>
            <person name="Bergman C.M."/>
            <person name="Oliver B."/>
            <person name="Markow T.A."/>
            <person name="Kaufman T.C."/>
            <person name="Kellis M."/>
            <person name="Gelbart W."/>
            <person name="Iyer V.N."/>
            <person name="Pollard D.A."/>
            <person name="Sackton T.B."/>
            <person name="Larracuente A.M."/>
            <person name="Singh N.D."/>
            <person name="Abad J.P."/>
            <person name="Abt D.N."/>
            <person name="Adryan B."/>
            <person name="Aguade M."/>
            <person name="Akashi H."/>
            <person name="Anderson W.W."/>
            <person name="Aquadro C.F."/>
            <person name="Ardell D.H."/>
            <person name="Arguello R."/>
            <person name="Artieri C.G."/>
            <person name="Barbash D.A."/>
            <person name="Barker D."/>
            <person name="Barsanti P."/>
            <person name="Batterham P."/>
            <person name="Batzoglou S."/>
            <person name="Begun D."/>
            <person name="Bhutkar A."/>
            <person name="Blanco E."/>
            <person name="Bosak S.A."/>
            <person name="Bradley R.K."/>
            <person name="Brand A.D."/>
            <person name="Brent M.R."/>
            <person name="Brooks A.N."/>
            <person name="Brown R.H."/>
            <person name="Butlin R.K."/>
            <person name="Caggese C."/>
            <person name="Calvi B.R."/>
            <person name="Bernardo de Carvalho A."/>
            <person name="Caspi A."/>
            <person name="Castrezana S."/>
            <person name="Celniker S.E."/>
            <person name="Chang J.L."/>
            <person name="Chapple C."/>
            <person name="Chatterji S."/>
            <person name="Chinwalla A."/>
            <person name="Civetta A."/>
            <person name="Clifton S.W."/>
            <person name="Comeron J.M."/>
            <person name="Costello J.C."/>
            <person name="Coyne J.A."/>
            <person name="Daub J."/>
            <person name="David R.G."/>
            <person name="Delcher A.L."/>
            <person name="Delehaunty K."/>
            <person name="Do C.B."/>
            <person name="Ebling H."/>
            <person name="Edwards K."/>
            <person name="Eickbush T."/>
            <person name="Evans J.D."/>
            <person name="Filipski A."/>
            <person name="Findeiss S."/>
            <person name="Freyhult E."/>
            <person name="Fulton L."/>
            <person name="Fulton R."/>
            <person name="Garcia A.C."/>
            <person name="Gardiner A."/>
            <person name="Garfield D.A."/>
            <person name="Garvin B.E."/>
            <person name="Gibson G."/>
            <person name="Gilbert D."/>
            <person name="Gnerre S."/>
            <person name="Godfrey J."/>
            <person name="Good R."/>
            <person name="Gotea V."/>
            <person name="Gravely B."/>
            <person name="Greenberg A.J."/>
            <person name="Griffiths-Jones S."/>
            <person name="Gross S."/>
            <person name="Guigo R."/>
            <person name="Gustafson E.A."/>
            <person name="Haerty W."/>
            <person name="Hahn M.W."/>
            <person name="Halligan D.L."/>
            <person name="Halpern A.L."/>
            <person name="Halter G.M."/>
            <person name="Han M.V."/>
            <person name="Heger A."/>
            <person name="Hillier L."/>
            <person name="Hinrichs A.S."/>
            <person name="Holmes I."/>
            <person name="Hoskins R.A."/>
            <person name="Hubisz M.J."/>
            <person name="Hultmark D."/>
            <person name="Huntley M.A."/>
            <person name="Jaffe D.B."/>
            <person name="Jagadeeshan S."/>
            <person name="Jeck W.R."/>
            <person name="Johnson J."/>
            <person name="Jones C.D."/>
            <person name="Jordan W.C."/>
            <person name="Karpen G.H."/>
            <person name="Kataoka E."/>
            <person name="Keightley P.D."/>
            <person name="Kheradpour P."/>
            <person name="Kirkness E.F."/>
            <person name="Koerich L.B."/>
            <person name="Kristiansen K."/>
            <person name="Kudrna D."/>
            <person name="Kulathinal R.J."/>
            <person name="Kumar S."/>
            <person name="Kwok R."/>
            <person name="Lander E."/>
            <person name="Langley C.H."/>
            <person name="Lapoint R."/>
            <person name="Lazzaro B.P."/>
            <person name="Lee S.J."/>
            <person name="Levesque L."/>
            <person name="Li R."/>
            <person name="Lin C.F."/>
            <person name="Lin M.F."/>
            <person name="Lindblad-Toh K."/>
            <person name="Llopart A."/>
            <person name="Long M."/>
            <person name="Low L."/>
            <person name="Lozovsky E."/>
            <person name="Lu J."/>
            <person name="Luo M."/>
            <person name="Machado C.A."/>
            <person name="Makalowski W."/>
            <person name="Marzo M."/>
            <person name="Matsuda M."/>
            <person name="Matzkin L."/>
            <person name="McAllister B."/>
            <person name="McBride C.S."/>
            <person name="McKernan B."/>
            <person name="McKernan K."/>
            <person name="Mendez-Lago M."/>
            <person name="Minx P."/>
            <person name="Mollenhauer M.U."/>
            <person name="Montooth K."/>
            <person name="Mount S.M."/>
            <person name="Mu X."/>
            <person name="Myers E."/>
            <person name="Negre B."/>
            <person name="Newfeld S."/>
            <person name="Nielsen R."/>
            <person name="Noor M.A."/>
            <person name="O'Grady P."/>
            <person name="Pachter L."/>
            <person name="Papaceit M."/>
            <person name="Parisi M.J."/>
            <person name="Parisi M."/>
            <person name="Parts L."/>
            <person name="Pedersen J.S."/>
            <person name="Pesole G."/>
            <person name="Phillippy A.M."/>
            <person name="Ponting C.P."/>
            <person name="Pop M."/>
            <person name="Porcelli D."/>
            <person name="Powell J.R."/>
            <person name="Prohaska S."/>
            <person name="Pruitt K."/>
            <person name="Puig M."/>
            <person name="Quesneville H."/>
            <person name="Ram K.R."/>
            <person name="Rand D."/>
            <person name="Rasmussen M.D."/>
            <person name="Reed L.K."/>
            <person name="Reenan R."/>
            <person name="Reily A."/>
            <person name="Remington K.A."/>
            <person name="Rieger T.T."/>
            <person name="Ritchie M.G."/>
            <person name="Robin C."/>
            <person name="Rogers Y.H."/>
            <person name="Rohde C."/>
            <person name="Rozas J."/>
            <person name="Rubenfield M.J."/>
            <person name="Ruiz A."/>
            <person name="Russo S."/>
            <person name="Salzberg S.L."/>
            <person name="Sanchez-Gracia A."/>
            <person name="Saranga D.J."/>
            <person name="Sato H."/>
            <person name="Schaeffer S.W."/>
            <person name="Schatz M.C."/>
            <person name="Schlenke T."/>
            <person name="Schwartz R."/>
            <person name="Segarra C."/>
            <person name="Singh R.S."/>
            <person name="Sirot L."/>
            <person name="Sirota M."/>
            <person name="Sisneros N.B."/>
            <person name="Smith C.D."/>
            <person name="Smith T.F."/>
            <person name="Spieth J."/>
            <person name="Stage D.E."/>
            <person name="Stark A."/>
            <person name="Stephan W."/>
            <person name="Strausberg R.L."/>
            <person name="Strempel S."/>
            <person name="Sturgill D."/>
            <person name="Sutton G."/>
            <person name="Sutton G.G."/>
            <person name="Tao W."/>
            <person name="Teichmann S."/>
            <person name="Tobari Y.N."/>
            <person name="Tomimura Y."/>
            <person name="Tsolas J.M."/>
            <person name="Valente V.L."/>
            <person name="Venter E."/>
            <person name="Venter J.C."/>
            <person name="Vicario S."/>
            <person name="Vieira F.G."/>
            <person name="Vilella A.J."/>
            <person name="Villasante A."/>
            <person name="Walenz B."/>
            <person name="Wang J."/>
            <person name="Wasserman M."/>
            <person name="Watts T."/>
            <person name="Wilson D."/>
            <person name="Wilson R.K."/>
            <person name="Wing R.A."/>
            <person name="Wolfner M.F."/>
            <person name="Wong A."/>
            <person name="Wong G.K."/>
            <person name="Wu C.I."/>
            <person name="Wu G."/>
            <person name="Yamamoto D."/>
            <person name="Yang H.P."/>
            <person name="Yang S.P."/>
            <person name="Yorke J.A."/>
            <person name="Yoshida K."/>
            <person name="Zdobnov E."/>
            <person name="Zhang P."/>
            <person name="Zhang Y."/>
            <person name="Zimin A.V."/>
            <person name="Baldwin J."/>
            <person name="Abdouelleil A."/>
            <person name="Abdulkadir J."/>
            <person name="Abebe A."/>
            <person name="Abera B."/>
            <person name="Abreu J."/>
            <person name="Acer S.C."/>
            <person name="Aftuck L."/>
            <person name="Alexander A."/>
            <person name="An P."/>
            <person name="Anderson E."/>
            <person name="Anderson S."/>
            <person name="Arachi H."/>
            <person name="Azer M."/>
            <person name="Bachantsang P."/>
            <person name="Barry A."/>
            <person name="Bayul T."/>
            <person name="Berlin A."/>
            <person name="Bessette D."/>
            <person name="Bloom T."/>
            <person name="Blye J."/>
            <person name="Boguslavskiy L."/>
            <person name="Bonnet C."/>
            <person name="Boukhgalter B."/>
            <person name="Bourzgui I."/>
            <person name="Brown A."/>
            <person name="Cahill P."/>
            <person name="Channer S."/>
            <person name="Cheshatsang Y."/>
            <person name="Chuda L."/>
            <person name="Citroen M."/>
            <person name="Collymore A."/>
            <person name="Cooke P."/>
            <person name="Costello M."/>
            <person name="D'Aco K."/>
            <person name="Daza R."/>
            <person name="De Haan G."/>
            <person name="DeGray S."/>
            <person name="DeMaso C."/>
            <person name="Dhargay N."/>
            <person name="Dooley K."/>
            <person name="Dooley E."/>
            <person name="Doricent M."/>
            <person name="Dorje P."/>
            <person name="Dorjee K."/>
            <person name="Dupes A."/>
            <person name="Elong R."/>
            <person name="Falk J."/>
            <person name="Farina A."/>
            <person name="Faro S."/>
            <person name="Ferguson D."/>
            <person name="Fisher S."/>
            <person name="Foley C.D."/>
            <person name="Franke A."/>
            <person name="Friedrich D."/>
            <person name="Gadbois L."/>
            <person name="Gearin G."/>
            <person name="Gearin C.R."/>
            <person name="Giannoukos G."/>
            <person name="Goode T."/>
            <person name="Graham J."/>
            <person name="Grandbois E."/>
            <person name="Grewal S."/>
            <person name="Gyaltsen K."/>
            <person name="Hafez N."/>
            <person name="Hagos B."/>
            <person name="Hall J."/>
            <person name="Henson C."/>
            <person name="Hollinger A."/>
            <person name="Honan T."/>
            <person name="Huard M.D."/>
            <person name="Hughes L."/>
            <person name="Hurhula B."/>
            <person name="Husby M.E."/>
            <person name="Kamat A."/>
            <person name="Kanga B."/>
            <person name="Kashin S."/>
            <person name="Khazanovich D."/>
            <person name="Kisner P."/>
            <person name="Lance K."/>
            <person name="Lara M."/>
            <person name="Lee W."/>
            <person name="Lennon N."/>
            <person name="Letendre F."/>
            <person name="LeVine R."/>
            <person name="Lipovsky A."/>
            <person name="Liu X."/>
            <person name="Liu J."/>
            <person name="Liu S."/>
            <person name="Lokyitsang T."/>
            <person name="Lokyitsang Y."/>
            <person name="Lubonja R."/>
            <person name="Lui A."/>
            <person name="MacDonald P."/>
            <person name="Magnisalis V."/>
            <person name="Maru K."/>
            <person name="Matthews C."/>
            <person name="McCusker W."/>
            <person name="McDonough S."/>
            <person name="Mehta T."/>
            <person name="Meldrim J."/>
            <person name="Meneus L."/>
            <person name="Mihai O."/>
            <person name="Mihalev A."/>
            <person name="Mihova T."/>
            <person name="Mittelman R."/>
            <person name="Mlenga V."/>
            <person name="Montmayeur A."/>
            <person name="Mulrain L."/>
            <person name="Navidi A."/>
            <person name="Naylor J."/>
            <person name="Negash T."/>
            <person name="Nguyen T."/>
            <person name="Nguyen N."/>
            <person name="Nicol R."/>
            <person name="Norbu C."/>
            <person name="Norbu N."/>
            <person name="Novod N."/>
            <person name="O'Neill B."/>
            <person name="Osman S."/>
            <person name="Markiewicz E."/>
            <person name="Oyono O.L."/>
            <person name="Patti C."/>
            <person name="Phunkhang P."/>
            <person name="Pierre F."/>
            <person name="Priest M."/>
            <person name="Raghuraman S."/>
            <person name="Rege F."/>
            <person name="Reyes R."/>
            <person name="Rise C."/>
            <person name="Rogov P."/>
            <person name="Ross K."/>
            <person name="Ryan E."/>
            <person name="Settipalli S."/>
            <person name="Shea T."/>
            <person name="Sherpa N."/>
            <person name="Shi L."/>
            <person name="Shih D."/>
            <person name="Sparrow T."/>
            <person name="Spaulding J."/>
            <person name="Stalker J."/>
            <person name="Stange-Thomann N."/>
            <person name="Stavropoulos S."/>
            <person name="Stone C."/>
            <person name="Strader C."/>
            <person name="Tesfaye S."/>
            <person name="Thomson T."/>
            <person name="Thoulutsang Y."/>
            <person name="Thoulutsang D."/>
            <person name="Topham K."/>
            <person name="Topping I."/>
            <person name="Tsamla T."/>
            <person name="Vassiliev H."/>
            <person name="Vo A."/>
            <person name="Wangchuk T."/>
            <person name="Wangdi T."/>
            <person name="Weiand M."/>
            <person name="Wilkinson J."/>
            <person name="Wilson A."/>
            <person name="Yadav S."/>
            <person name="Young G."/>
            <person name="Yu Q."/>
            <person name="Zembek L."/>
            <person name="Zhong D."/>
            <person name="Zimmer A."/>
            <person name="Zwirko Z."/>
            <person name="Jaffe D.B."/>
            <person name="Alvarez P."/>
            <person name="Brockman W."/>
            <person name="Butler J."/>
            <person name="Chin C."/>
            <person name="Gnerre S."/>
            <person name="Grabherr M."/>
            <person name="Kleber M."/>
            <person name="Mauceli E."/>
            <person name="MacCallum I."/>
        </authorList>
    </citation>
    <scope>NUCLEOTIDE SEQUENCE [LARGE SCALE GENOMIC DNA]</scope>
    <source>
        <strain evidence="13">Tucson 14030-0811.24</strain>
    </source>
</reference>
<dbReference type="PANTHER" id="PTHR21137:SF44">
    <property type="entry name" value="ODORANT RECEPTOR 13A-RELATED"/>
    <property type="match status" value="1"/>
</dbReference>
<keyword evidence="8" id="KW-0675">Receptor</keyword>
<evidence type="ECO:0000256" key="5">
    <source>
        <dbReference type="ARBA" id="ARBA00022725"/>
    </source>
</evidence>
<dbReference type="Proteomes" id="UP000007798">
    <property type="component" value="Unassembled WGS sequence"/>
</dbReference>
<evidence type="ECO:0000256" key="2">
    <source>
        <dbReference type="ARBA" id="ARBA00022475"/>
    </source>
</evidence>
<dbReference type="InterPro" id="IPR004117">
    <property type="entry name" value="7tm6_olfct_rcpt"/>
</dbReference>
<feature type="transmembrane region" description="Helical" evidence="11">
    <location>
        <begin position="300"/>
        <end position="325"/>
    </location>
</feature>
<feature type="transmembrane region" description="Helical" evidence="11">
    <location>
        <begin position="61"/>
        <end position="81"/>
    </location>
</feature>
<evidence type="ECO:0000256" key="3">
    <source>
        <dbReference type="ARBA" id="ARBA00022606"/>
    </source>
</evidence>
<sequence length="333" mass="37987">MVFKSMGYDFLSGSKPLWQHLLLSAYFGLGFVINCYISYYMILRILQWDTLSGNPKLIMRYAIMVFVMLNSDVKFFAFVAYRRRLRLLNSALKRLHKMGKDDTFQFIRAYPMELGFSTKTLSGYVIATIVESAFSLLTMNVNLGTDLWLVCLSTQISMHFDHVAKKLNQYNPSNGNEQENHQFVIDLVNEHQLIFSLHKELNHLFGVLLAYNLFSTASSLCCVALYTIVQGLNLEGLSYLLFFFTTAAQFYVVCHSGQILIDSSNSIAAAAYKQNWYDSATSYKKSLLLILMRAQKPAELSARGIIIISLDTFTILINITFRFFAVVRTVLAK</sequence>
<evidence type="ECO:0000256" key="8">
    <source>
        <dbReference type="ARBA" id="ARBA00023170"/>
    </source>
</evidence>
<protein>
    <recommendedName>
        <fullName evidence="14">Odorant receptor</fullName>
    </recommendedName>
</protein>
<comment type="subunit">
    <text evidence="10">Interacts with Orco. Complexes exist early in the endomembrane system in olfactory sensory neurons (OSNs), coupling these complexes to the conserved ciliary trafficking pathway.</text>
</comment>
<name>B4NN93_DROWI</name>
<keyword evidence="4 11" id="KW-0812">Transmembrane</keyword>
<organism evidence="12 13">
    <name type="scientific">Drosophila willistoni</name>
    <name type="common">Fruit fly</name>
    <dbReference type="NCBI Taxonomy" id="7260"/>
    <lineage>
        <taxon>Eukaryota</taxon>
        <taxon>Metazoa</taxon>
        <taxon>Ecdysozoa</taxon>
        <taxon>Arthropoda</taxon>
        <taxon>Hexapoda</taxon>
        <taxon>Insecta</taxon>
        <taxon>Pterygota</taxon>
        <taxon>Neoptera</taxon>
        <taxon>Endopterygota</taxon>
        <taxon>Diptera</taxon>
        <taxon>Brachycera</taxon>
        <taxon>Muscomorpha</taxon>
        <taxon>Ephydroidea</taxon>
        <taxon>Drosophilidae</taxon>
        <taxon>Drosophila</taxon>
        <taxon>Sophophora</taxon>
    </lineage>
</organism>
<dbReference type="GO" id="GO:0007165">
    <property type="term" value="P:signal transduction"/>
    <property type="evidence" value="ECO:0007669"/>
    <property type="project" value="UniProtKB-KW"/>
</dbReference>
<keyword evidence="5" id="KW-0552">Olfaction</keyword>
<feature type="transmembrane region" description="Helical" evidence="11">
    <location>
        <begin position="236"/>
        <end position="254"/>
    </location>
</feature>
<dbReference type="AlphaFoldDB" id="B4NN93"/>
<accession>B4NN93</accession>